<feature type="transmembrane region" description="Helical" evidence="1">
    <location>
        <begin position="147"/>
        <end position="165"/>
    </location>
</feature>
<dbReference type="AlphaFoldDB" id="A0A2W1N033"/>
<evidence type="ECO:0000313" key="2">
    <source>
        <dbReference type="EMBL" id="PZE17054.1"/>
    </source>
</evidence>
<sequence length="195" mass="22313">MEKAFKIVLTILAIYLVMGIYNFSSNGVFITPFFLNYILLCLVAWSFYFMYFKKPKSYLLLFYAIGITLIASSHQLTLATIKQFLNLLSFEPKNLPMELKMGGIVVYFVVLAWINLFILKKIKVLGVLNYILLAVSFTGILMNDTLFQAGGLSLFMLFSILGINFSKAKQPIVVELIGYQFLLFLFLENIRLFTS</sequence>
<accession>A0A2W1N033</accession>
<keyword evidence="3" id="KW-1185">Reference proteome</keyword>
<keyword evidence="1" id="KW-0812">Transmembrane</keyword>
<feature type="transmembrane region" description="Helical" evidence="1">
    <location>
        <begin position="101"/>
        <end position="119"/>
    </location>
</feature>
<protein>
    <submittedName>
        <fullName evidence="2">Uncharacterized protein</fullName>
    </submittedName>
</protein>
<gene>
    <name evidence="2" type="ORF">DNU06_09910</name>
</gene>
<keyword evidence="1" id="KW-0472">Membrane</keyword>
<name>A0A2W1N033_9FLAO</name>
<keyword evidence="1" id="KW-1133">Transmembrane helix</keyword>
<dbReference type="Proteomes" id="UP000249248">
    <property type="component" value="Unassembled WGS sequence"/>
</dbReference>
<evidence type="ECO:0000256" key="1">
    <source>
        <dbReference type="SAM" id="Phobius"/>
    </source>
</evidence>
<feature type="transmembrane region" description="Helical" evidence="1">
    <location>
        <begin position="58"/>
        <end position="81"/>
    </location>
</feature>
<feature type="transmembrane region" description="Helical" evidence="1">
    <location>
        <begin position="29"/>
        <end position="51"/>
    </location>
</feature>
<feature type="transmembrane region" description="Helical" evidence="1">
    <location>
        <begin position="124"/>
        <end position="141"/>
    </location>
</feature>
<feature type="transmembrane region" description="Helical" evidence="1">
    <location>
        <begin position="7"/>
        <end position="23"/>
    </location>
</feature>
<proteinExistence type="predicted"/>
<organism evidence="2 3">
    <name type="scientific">Putridiphycobacter roseus</name>
    <dbReference type="NCBI Taxonomy" id="2219161"/>
    <lineage>
        <taxon>Bacteria</taxon>
        <taxon>Pseudomonadati</taxon>
        <taxon>Bacteroidota</taxon>
        <taxon>Flavobacteriia</taxon>
        <taxon>Flavobacteriales</taxon>
        <taxon>Crocinitomicaceae</taxon>
        <taxon>Putridiphycobacter</taxon>
    </lineage>
</organism>
<reference evidence="2 3" key="1">
    <citation type="submission" date="2018-06" db="EMBL/GenBank/DDBJ databases">
        <title>The draft genome sequence of Crocinitomix sp. SM1701.</title>
        <authorList>
            <person name="Zhang X."/>
        </authorList>
    </citation>
    <scope>NUCLEOTIDE SEQUENCE [LARGE SCALE GENOMIC DNA]</scope>
    <source>
        <strain evidence="2 3">SM1701</strain>
    </source>
</reference>
<feature type="transmembrane region" description="Helical" evidence="1">
    <location>
        <begin position="172"/>
        <end position="193"/>
    </location>
</feature>
<dbReference type="EMBL" id="QKSB01000005">
    <property type="protein sequence ID" value="PZE17054.1"/>
    <property type="molecule type" value="Genomic_DNA"/>
</dbReference>
<comment type="caution">
    <text evidence="2">The sequence shown here is derived from an EMBL/GenBank/DDBJ whole genome shotgun (WGS) entry which is preliminary data.</text>
</comment>
<evidence type="ECO:0000313" key="3">
    <source>
        <dbReference type="Proteomes" id="UP000249248"/>
    </source>
</evidence>